<keyword evidence="1" id="KW-1133">Transmembrane helix</keyword>
<dbReference type="Proteomes" id="UP000887565">
    <property type="component" value="Unplaced"/>
</dbReference>
<reference evidence="3" key="1">
    <citation type="submission" date="2022-11" db="UniProtKB">
        <authorList>
            <consortium name="WormBaseParasite"/>
        </authorList>
    </citation>
    <scope>IDENTIFICATION</scope>
</reference>
<organism evidence="2 3">
    <name type="scientific">Romanomermis culicivorax</name>
    <name type="common">Nematode worm</name>
    <dbReference type="NCBI Taxonomy" id="13658"/>
    <lineage>
        <taxon>Eukaryota</taxon>
        <taxon>Metazoa</taxon>
        <taxon>Ecdysozoa</taxon>
        <taxon>Nematoda</taxon>
        <taxon>Enoplea</taxon>
        <taxon>Dorylaimia</taxon>
        <taxon>Mermithida</taxon>
        <taxon>Mermithoidea</taxon>
        <taxon>Mermithidae</taxon>
        <taxon>Romanomermis</taxon>
    </lineage>
</organism>
<dbReference type="AlphaFoldDB" id="A0A915JSJ4"/>
<evidence type="ECO:0000313" key="3">
    <source>
        <dbReference type="WBParaSite" id="nRc.2.0.1.t29280-RA"/>
    </source>
</evidence>
<accession>A0A915JSJ4</accession>
<sequence length="284" mass="32645">MSDRLQIFGAPVRQKTSHDDFKFLPLQHAVLSLLPSAAQIMMINLLIIKLGSKRHFKILSFDVHKANLILLKGRHSQINIMNREVVMRTHFLCGRIVAAQRKAFSLGHVLLATIVHPLFLARVIASSGQSDKSQKNYGFDHHFITIISKYKKLYPTKCVSRTPHCLPSRTSYGNTRVHSITFTSPPPGRCLALSNEPTLDSAFHSNLVHKEFTVMVMIMIIRYPSLYFKRSNKYWQSCLGHLAIILHIIRRSALSKLMDLLKYKDLLDEMVDEDWEQKDQDDRP</sequence>
<evidence type="ECO:0000256" key="1">
    <source>
        <dbReference type="SAM" id="Phobius"/>
    </source>
</evidence>
<keyword evidence="1" id="KW-0812">Transmembrane</keyword>
<dbReference type="WBParaSite" id="nRc.2.0.1.t29280-RA">
    <property type="protein sequence ID" value="nRc.2.0.1.t29280-RA"/>
    <property type="gene ID" value="nRc.2.0.1.g29280"/>
</dbReference>
<keyword evidence="2" id="KW-1185">Reference proteome</keyword>
<protein>
    <submittedName>
        <fullName evidence="3">Uncharacterized protein</fullName>
    </submittedName>
</protein>
<feature type="transmembrane region" description="Helical" evidence="1">
    <location>
        <begin position="29"/>
        <end position="48"/>
    </location>
</feature>
<name>A0A915JSJ4_ROMCU</name>
<proteinExistence type="predicted"/>
<keyword evidence="1" id="KW-0472">Membrane</keyword>
<evidence type="ECO:0000313" key="2">
    <source>
        <dbReference type="Proteomes" id="UP000887565"/>
    </source>
</evidence>